<comment type="caution">
    <text evidence="2">The sequence shown here is derived from an EMBL/GenBank/DDBJ whole genome shotgun (WGS) entry which is preliminary data.</text>
</comment>
<keyword evidence="3" id="KW-1185">Reference proteome</keyword>
<organism evidence="2 3">
    <name type="scientific">Actinomycetospora cinnamomea</name>
    <dbReference type="NCBI Taxonomy" id="663609"/>
    <lineage>
        <taxon>Bacteria</taxon>
        <taxon>Bacillati</taxon>
        <taxon>Actinomycetota</taxon>
        <taxon>Actinomycetes</taxon>
        <taxon>Pseudonocardiales</taxon>
        <taxon>Pseudonocardiaceae</taxon>
        <taxon>Actinomycetospora</taxon>
    </lineage>
</organism>
<gene>
    <name evidence="2" type="ORF">C8D89_10452</name>
</gene>
<sequence length="31" mass="3339">MRATARLPGQRNPVAGSGATDERSPAVRLRF</sequence>
<dbReference type="Proteomes" id="UP000245639">
    <property type="component" value="Unassembled WGS sequence"/>
</dbReference>
<evidence type="ECO:0000256" key="1">
    <source>
        <dbReference type="SAM" id="MobiDB-lite"/>
    </source>
</evidence>
<proteinExistence type="predicted"/>
<feature type="region of interest" description="Disordered" evidence="1">
    <location>
        <begin position="1"/>
        <end position="31"/>
    </location>
</feature>
<accession>A0A2U1FF48</accession>
<name>A0A2U1FF48_9PSEU</name>
<dbReference type="EMBL" id="QEKW01000004">
    <property type="protein sequence ID" value="PVZ10841.1"/>
    <property type="molecule type" value="Genomic_DNA"/>
</dbReference>
<evidence type="ECO:0000313" key="2">
    <source>
        <dbReference type="EMBL" id="PVZ10841.1"/>
    </source>
</evidence>
<dbReference type="AlphaFoldDB" id="A0A2U1FF48"/>
<reference evidence="2 3" key="1">
    <citation type="submission" date="2018-04" db="EMBL/GenBank/DDBJ databases">
        <title>Genomic Encyclopedia of Type Strains, Phase IV (KMG-IV): sequencing the most valuable type-strain genomes for metagenomic binning, comparative biology and taxonomic classification.</title>
        <authorList>
            <person name="Goeker M."/>
        </authorList>
    </citation>
    <scope>NUCLEOTIDE SEQUENCE [LARGE SCALE GENOMIC DNA]</scope>
    <source>
        <strain evidence="2 3">DSM 45771</strain>
    </source>
</reference>
<protein>
    <submittedName>
        <fullName evidence="2">Uncharacterized protein</fullName>
    </submittedName>
</protein>
<evidence type="ECO:0000313" key="3">
    <source>
        <dbReference type="Proteomes" id="UP000245639"/>
    </source>
</evidence>